<feature type="domain" description="PPPDE" evidence="4">
    <location>
        <begin position="5"/>
        <end position="62"/>
    </location>
</feature>
<dbReference type="GO" id="GO:0008233">
    <property type="term" value="F:peptidase activity"/>
    <property type="evidence" value="ECO:0007669"/>
    <property type="project" value="UniProtKB-KW"/>
</dbReference>
<dbReference type="EMBL" id="SNRW01000760">
    <property type="protein sequence ID" value="KAA6399410.1"/>
    <property type="molecule type" value="Genomic_DNA"/>
</dbReference>
<evidence type="ECO:0000256" key="1">
    <source>
        <dbReference type="ARBA" id="ARBA00008140"/>
    </source>
</evidence>
<evidence type="ECO:0000259" key="4">
    <source>
        <dbReference type="Pfam" id="PF05903"/>
    </source>
</evidence>
<evidence type="ECO:0000256" key="2">
    <source>
        <dbReference type="ARBA" id="ARBA00022670"/>
    </source>
</evidence>
<dbReference type="AlphaFoldDB" id="A0A5J4WX07"/>
<dbReference type="Proteomes" id="UP000324800">
    <property type="component" value="Unassembled WGS sequence"/>
</dbReference>
<accession>A0A5J4WX07</accession>
<gene>
    <name evidence="5" type="ORF">EZS28_005063</name>
</gene>
<comment type="caution">
    <text evidence="5">The sequence shown here is derived from an EMBL/GenBank/DDBJ whole genome shotgun (WGS) entry which is preliminary data.</text>
</comment>
<dbReference type="GO" id="GO:0006508">
    <property type="term" value="P:proteolysis"/>
    <property type="evidence" value="ECO:0007669"/>
    <property type="project" value="UniProtKB-KW"/>
</dbReference>
<dbReference type="InterPro" id="IPR042266">
    <property type="entry name" value="PPPDE_sf"/>
</dbReference>
<keyword evidence="2" id="KW-0645">Protease</keyword>
<proteinExistence type="inferred from homology"/>
<comment type="similarity">
    <text evidence="1">Belongs to the DeSI family.</text>
</comment>
<protein>
    <recommendedName>
        <fullName evidence="4">PPPDE domain-containing protein</fullName>
    </recommendedName>
</protein>
<organism evidence="5 6">
    <name type="scientific">Streblomastix strix</name>
    <dbReference type="NCBI Taxonomy" id="222440"/>
    <lineage>
        <taxon>Eukaryota</taxon>
        <taxon>Metamonada</taxon>
        <taxon>Preaxostyla</taxon>
        <taxon>Oxymonadida</taxon>
        <taxon>Streblomastigidae</taxon>
        <taxon>Streblomastix</taxon>
    </lineage>
</organism>
<evidence type="ECO:0000256" key="3">
    <source>
        <dbReference type="ARBA" id="ARBA00022801"/>
    </source>
</evidence>
<dbReference type="InterPro" id="IPR008580">
    <property type="entry name" value="PPPDE_dom"/>
</dbReference>
<dbReference type="Pfam" id="PF05903">
    <property type="entry name" value="Peptidase_C97"/>
    <property type="match status" value="1"/>
</dbReference>
<dbReference type="Gene3D" id="3.90.1720.30">
    <property type="entry name" value="PPPDE domains"/>
    <property type="match status" value="1"/>
</dbReference>
<evidence type="ECO:0000313" key="6">
    <source>
        <dbReference type="Proteomes" id="UP000324800"/>
    </source>
</evidence>
<evidence type="ECO:0000313" key="5">
    <source>
        <dbReference type="EMBL" id="KAA6399410.1"/>
    </source>
</evidence>
<name>A0A5J4WX07_9EUKA</name>
<sequence>MESNWGVYHSGVAIRGREYAYGGGPFGSGGVWMQPPEFQQVFCVYKESIDIGECKMKWKKIKTNTILGQPSSAYYVSLLQIQRNSTE</sequence>
<reference evidence="5 6" key="1">
    <citation type="submission" date="2019-03" db="EMBL/GenBank/DDBJ databases">
        <title>Single cell metagenomics reveals metabolic interactions within the superorganism composed of flagellate Streblomastix strix and complex community of Bacteroidetes bacteria on its surface.</title>
        <authorList>
            <person name="Treitli S.C."/>
            <person name="Kolisko M."/>
            <person name="Husnik F."/>
            <person name="Keeling P."/>
            <person name="Hampl V."/>
        </authorList>
    </citation>
    <scope>NUCLEOTIDE SEQUENCE [LARGE SCALE GENOMIC DNA]</scope>
    <source>
        <strain evidence="5">ST1C</strain>
    </source>
</reference>
<keyword evidence="3" id="KW-0378">Hydrolase</keyword>